<evidence type="ECO:0000313" key="1">
    <source>
        <dbReference type="EMBL" id="CAB4957898.1"/>
    </source>
</evidence>
<protein>
    <submittedName>
        <fullName evidence="1">Unannotated protein</fullName>
    </submittedName>
</protein>
<dbReference type="AlphaFoldDB" id="A0A6J7KN89"/>
<sequence length="44" mass="5008">MHIVDLREPIYIYENCKDAALLSLSKSEQRAAFVLEPIAIEETS</sequence>
<organism evidence="1">
    <name type="scientific">freshwater metagenome</name>
    <dbReference type="NCBI Taxonomy" id="449393"/>
    <lineage>
        <taxon>unclassified sequences</taxon>
        <taxon>metagenomes</taxon>
        <taxon>ecological metagenomes</taxon>
    </lineage>
</organism>
<proteinExistence type="predicted"/>
<gene>
    <name evidence="1" type="ORF">UFOPK3789_01104</name>
</gene>
<name>A0A6J7KN89_9ZZZZ</name>
<reference evidence="1" key="1">
    <citation type="submission" date="2020-05" db="EMBL/GenBank/DDBJ databases">
        <authorList>
            <person name="Chiriac C."/>
            <person name="Salcher M."/>
            <person name="Ghai R."/>
            <person name="Kavagutti S V."/>
        </authorList>
    </citation>
    <scope>NUCLEOTIDE SEQUENCE</scope>
</reference>
<accession>A0A6J7KN89</accession>
<dbReference type="EMBL" id="CAFBNL010000070">
    <property type="protein sequence ID" value="CAB4957898.1"/>
    <property type="molecule type" value="Genomic_DNA"/>
</dbReference>